<dbReference type="HOGENOM" id="CLU_2855877_0_0_1"/>
<accession>A0A0D0CI98</accession>
<protein>
    <submittedName>
        <fullName evidence="1">Unplaced genomic scaffold GYMLUscaffold_65, whole genome shotgun sequence</fullName>
    </submittedName>
</protein>
<sequence length="65" mass="7994">WNKEHPYVERHRTANRKRLDEVIPDIIEWLRNPQSMMLEGKLKSEVAHFKRQVLKFYLNNEGKLY</sequence>
<dbReference type="EMBL" id="KN834813">
    <property type="protein sequence ID" value="KIK54698.1"/>
    <property type="molecule type" value="Genomic_DNA"/>
</dbReference>
<organism evidence="1 2">
    <name type="scientific">Collybiopsis luxurians FD-317 M1</name>
    <dbReference type="NCBI Taxonomy" id="944289"/>
    <lineage>
        <taxon>Eukaryota</taxon>
        <taxon>Fungi</taxon>
        <taxon>Dikarya</taxon>
        <taxon>Basidiomycota</taxon>
        <taxon>Agaricomycotina</taxon>
        <taxon>Agaricomycetes</taxon>
        <taxon>Agaricomycetidae</taxon>
        <taxon>Agaricales</taxon>
        <taxon>Marasmiineae</taxon>
        <taxon>Omphalotaceae</taxon>
        <taxon>Collybiopsis</taxon>
        <taxon>Collybiopsis luxurians</taxon>
    </lineage>
</organism>
<gene>
    <name evidence="1" type="ORF">GYMLUDRAFT_176784</name>
</gene>
<name>A0A0D0CI98_9AGAR</name>
<evidence type="ECO:0000313" key="1">
    <source>
        <dbReference type="EMBL" id="KIK54698.1"/>
    </source>
</evidence>
<keyword evidence="2" id="KW-1185">Reference proteome</keyword>
<reference evidence="1 2" key="1">
    <citation type="submission" date="2014-04" db="EMBL/GenBank/DDBJ databases">
        <title>Evolutionary Origins and Diversification of the Mycorrhizal Mutualists.</title>
        <authorList>
            <consortium name="DOE Joint Genome Institute"/>
            <consortium name="Mycorrhizal Genomics Consortium"/>
            <person name="Kohler A."/>
            <person name="Kuo A."/>
            <person name="Nagy L.G."/>
            <person name="Floudas D."/>
            <person name="Copeland A."/>
            <person name="Barry K.W."/>
            <person name="Cichocki N."/>
            <person name="Veneault-Fourrey C."/>
            <person name="LaButti K."/>
            <person name="Lindquist E.A."/>
            <person name="Lipzen A."/>
            <person name="Lundell T."/>
            <person name="Morin E."/>
            <person name="Murat C."/>
            <person name="Riley R."/>
            <person name="Ohm R."/>
            <person name="Sun H."/>
            <person name="Tunlid A."/>
            <person name="Henrissat B."/>
            <person name="Grigoriev I.V."/>
            <person name="Hibbett D.S."/>
            <person name="Martin F."/>
        </authorList>
    </citation>
    <scope>NUCLEOTIDE SEQUENCE [LARGE SCALE GENOMIC DNA]</scope>
    <source>
        <strain evidence="1 2">FD-317 M1</strain>
    </source>
</reference>
<dbReference type="Proteomes" id="UP000053593">
    <property type="component" value="Unassembled WGS sequence"/>
</dbReference>
<evidence type="ECO:0000313" key="2">
    <source>
        <dbReference type="Proteomes" id="UP000053593"/>
    </source>
</evidence>
<proteinExistence type="predicted"/>
<feature type="non-terminal residue" evidence="1">
    <location>
        <position position="1"/>
    </location>
</feature>
<dbReference type="AlphaFoldDB" id="A0A0D0CI98"/>